<proteinExistence type="predicted"/>
<keyword evidence="2" id="KW-0418">Kinase</keyword>
<reference evidence="3" key="1">
    <citation type="submission" date="2013-09" db="EMBL/GenBank/DDBJ databases">
        <title>Corchorus olitorius genome sequencing.</title>
        <authorList>
            <person name="Alam M."/>
            <person name="Haque M.S."/>
            <person name="Islam M.S."/>
            <person name="Emdad E.M."/>
            <person name="Islam M.M."/>
            <person name="Ahmed B."/>
            <person name="Halim A."/>
            <person name="Hossen Q.M.M."/>
            <person name="Hossain M.Z."/>
            <person name="Ahmed R."/>
            <person name="Khan M.M."/>
            <person name="Islam R."/>
            <person name="Rashid M.M."/>
            <person name="Khan S.A."/>
            <person name="Rahman M.S."/>
            <person name="Alam M."/>
            <person name="Yahiya A.S."/>
            <person name="Khan M.S."/>
            <person name="Azam M.S."/>
            <person name="Haque T."/>
            <person name="Lashkar M.Z.H."/>
            <person name="Akhand A.I."/>
            <person name="Morshed G."/>
            <person name="Roy S."/>
            <person name="Uddin K.S."/>
            <person name="Rabeya T."/>
            <person name="Hossain A.S."/>
            <person name="Chowdhury A."/>
            <person name="Snigdha A.R."/>
            <person name="Mortoza M.S."/>
            <person name="Matin S.A."/>
            <person name="Hoque S.M.E."/>
            <person name="Islam M.K."/>
            <person name="Roy D.K."/>
            <person name="Haider R."/>
            <person name="Moosa M.M."/>
            <person name="Elias S.M."/>
            <person name="Hasan A.M."/>
            <person name="Jahan S."/>
            <person name="Shafiuddin M."/>
            <person name="Mahmood N."/>
            <person name="Shommy N.S."/>
        </authorList>
    </citation>
    <scope>NUCLEOTIDE SEQUENCE [LARGE SCALE GENOMIC DNA]</scope>
    <source>
        <strain evidence="3">cv. O-4</strain>
    </source>
</reference>
<accession>A0A1R3L1C1</accession>
<keyword evidence="2" id="KW-0675">Receptor</keyword>
<evidence type="ECO:0000313" key="2">
    <source>
        <dbReference type="EMBL" id="OMP13152.1"/>
    </source>
</evidence>
<dbReference type="AlphaFoldDB" id="A0A1R3L1C1"/>
<comment type="caution">
    <text evidence="2">The sequence shown here is derived from an EMBL/GenBank/DDBJ whole genome shotgun (WGS) entry which is preliminary data.</text>
</comment>
<name>A0A1R3L1C1_9ROSI</name>
<gene>
    <name evidence="2" type="ORF">COLO4_02187</name>
</gene>
<dbReference type="Proteomes" id="UP000187203">
    <property type="component" value="Unassembled WGS sequence"/>
</dbReference>
<dbReference type="EMBL" id="AWUE01005026">
    <property type="protein sequence ID" value="OMP13152.1"/>
    <property type="molecule type" value="Genomic_DNA"/>
</dbReference>
<organism evidence="2 3">
    <name type="scientific">Corchorus olitorius</name>
    <dbReference type="NCBI Taxonomy" id="93759"/>
    <lineage>
        <taxon>Eukaryota</taxon>
        <taxon>Viridiplantae</taxon>
        <taxon>Streptophyta</taxon>
        <taxon>Embryophyta</taxon>
        <taxon>Tracheophyta</taxon>
        <taxon>Spermatophyta</taxon>
        <taxon>Magnoliopsida</taxon>
        <taxon>eudicotyledons</taxon>
        <taxon>Gunneridae</taxon>
        <taxon>Pentapetalae</taxon>
        <taxon>rosids</taxon>
        <taxon>malvids</taxon>
        <taxon>Malvales</taxon>
        <taxon>Malvaceae</taxon>
        <taxon>Grewioideae</taxon>
        <taxon>Apeibeae</taxon>
        <taxon>Corchorus</taxon>
    </lineage>
</organism>
<sequence length="102" mass="11592">MNLSEEVGGRATGLVKKQKQASTTNQKEGSAIAFGTGLQRNLRTKHISQSLERLWKWYYSKHLSFELSFTSSWDLQKDCVHNPLFPLFLSHLVLIVSPCVEV</sequence>
<feature type="region of interest" description="Disordered" evidence="1">
    <location>
        <begin position="1"/>
        <end position="27"/>
    </location>
</feature>
<dbReference type="GO" id="GO:0016301">
    <property type="term" value="F:kinase activity"/>
    <property type="evidence" value="ECO:0007669"/>
    <property type="project" value="UniProtKB-KW"/>
</dbReference>
<keyword evidence="2" id="KW-0808">Transferase</keyword>
<evidence type="ECO:0000256" key="1">
    <source>
        <dbReference type="SAM" id="MobiDB-lite"/>
    </source>
</evidence>
<protein>
    <submittedName>
        <fullName evidence="2">Leucine-rich repeat receptor protein kinase EXS-like protein</fullName>
    </submittedName>
</protein>
<evidence type="ECO:0000313" key="3">
    <source>
        <dbReference type="Proteomes" id="UP000187203"/>
    </source>
</evidence>
<keyword evidence="3" id="KW-1185">Reference proteome</keyword>